<keyword evidence="2" id="KW-1185">Reference proteome</keyword>
<dbReference type="Proteomes" id="UP000265443">
    <property type="component" value="Unassembled WGS sequence"/>
</dbReference>
<dbReference type="EMBL" id="QWKY01000008">
    <property type="protein sequence ID" value="RIH80219.1"/>
    <property type="molecule type" value="Genomic_DNA"/>
</dbReference>
<comment type="caution">
    <text evidence="1">The sequence shown here is derived from an EMBL/GenBank/DDBJ whole genome shotgun (WGS) entry which is preliminary data.</text>
</comment>
<gene>
    <name evidence="1" type="ORF">Mhypo_00690</name>
</gene>
<sequence length="43" mass="4963">MEEFENVIQLQAMQSLEEEDYGDWDFCDHTCSISCGHTSSYLA</sequence>
<reference evidence="1 2" key="1">
    <citation type="submission" date="2018-08" db="EMBL/GenBank/DDBJ databases">
        <title>Meiothermus hypogaeus DSM 23238 genome sequencing project.</title>
        <authorList>
            <person name="Da Costa M.S."/>
            <person name="Albuquerque L."/>
            <person name="Raposo P."/>
            <person name="Froufe H.J.C."/>
            <person name="Barroso C.S."/>
            <person name="Egas C."/>
        </authorList>
    </citation>
    <scope>NUCLEOTIDE SEQUENCE [LARGE SCALE GENOMIC DNA]</scope>
    <source>
        <strain evidence="1 2">DSM 23238</strain>
    </source>
</reference>
<organism evidence="1 2">
    <name type="scientific">Meiothermus hypogaeus</name>
    <dbReference type="NCBI Taxonomy" id="884155"/>
    <lineage>
        <taxon>Bacteria</taxon>
        <taxon>Thermotogati</taxon>
        <taxon>Deinococcota</taxon>
        <taxon>Deinococci</taxon>
        <taxon>Thermales</taxon>
        <taxon>Thermaceae</taxon>
        <taxon>Meiothermus</taxon>
    </lineage>
</organism>
<evidence type="ECO:0000313" key="1">
    <source>
        <dbReference type="EMBL" id="RIH80219.1"/>
    </source>
</evidence>
<accession>A0ABX9MTL8</accession>
<protein>
    <submittedName>
        <fullName evidence="1">Uncharacterized protein</fullName>
    </submittedName>
</protein>
<proteinExistence type="predicted"/>
<evidence type="ECO:0000313" key="2">
    <source>
        <dbReference type="Proteomes" id="UP000265443"/>
    </source>
</evidence>
<name>A0ABX9MTL8_9DEIN</name>